<dbReference type="Proteomes" id="UP000183255">
    <property type="component" value="Unassembled WGS sequence"/>
</dbReference>
<evidence type="ECO:0000259" key="1">
    <source>
        <dbReference type="Pfam" id="PF01408"/>
    </source>
</evidence>
<sequence>MKLGIAGIGVIGESYLKLFSEGRIKEGEVVAVASRNTQRVEKILEKLNLTEVKVYGSLKEMLEKETLSGVIITTPHKLHVPMMKEALQMGVSVLTDKPLSSTRKEAEEMAVFAKDYPDLVKGVLFNKRANPIHKEIKKIVDSGELGTLRRALYEVTDYYRSHRYYEESGWRGTYEEEGGGVLMNQAVHQMDLLTWFTDLPKEIMALLKEGNHRPMTTENDAYLHLFYEGGAVGHFITSTHESPGVHRLELSFDQGQILMENERTLKITKLQEPEEDFSKKTETLFAHVPGTSLVKEFEPLEDKEEHVRTIENFIQALQGKEEIQCSLEEALKSITLVNAAYFSHFTGEKVSTDFSLEAYDRELDRKIQEERAVTERVRMKEKK</sequence>
<gene>
    <name evidence="3" type="ORF">SAMN05421804_102188</name>
</gene>
<dbReference type="PANTHER" id="PTHR43249:SF1">
    <property type="entry name" value="D-GLUCOSIDE 3-DEHYDROGENASE"/>
    <property type="match status" value="1"/>
</dbReference>
<evidence type="ECO:0000313" key="3">
    <source>
        <dbReference type="EMBL" id="SDI37907.1"/>
    </source>
</evidence>
<evidence type="ECO:0000313" key="4">
    <source>
        <dbReference type="Proteomes" id="UP000183255"/>
    </source>
</evidence>
<dbReference type="PANTHER" id="PTHR43249">
    <property type="entry name" value="UDP-N-ACETYL-2-AMINO-2-DEOXY-D-GLUCURONATE OXIDASE"/>
    <property type="match status" value="1"/>
</dbReference>
<proteinExistence type="predicted"/>
<dbReference type="EMBL" id="FNDZ01000002">
    <property type="protein sequence ID" value="SDI37907.1"/>
    <property type="molecule type" value="Genomic_DNA"/>
</dbReference>
<protein>
    <submittedName>
        <fullName evidence="3">Predicted dehydrogenase</fullName>
    </submittedName>
</protein>
<dbReference type="InterPro" id="IPR000683">
    <property type="entry name" value="Gfo/Idh/MocA-like_OxRdtase_N"/>
</dbReference>
<dbReference type="GO" id="GO:0000166">
    <property type="term" value="F:nucleotide binding"/>
    <property type="evidence" value="ECO:0007669"/>
    <property type="project" value="InterPro"/>
</dbReference>
<name>A0A1G8K3F9_9CLOT</name>
<dbReference type="Pfam" id="PF22725">
    <property type="entry name" value="GFO_IDH_MocA_C3"/>
    <property type="match status" value="1"/>
</dbReference>
<reference evidence="3 4" key="1">
    <citation type="submission" date="2016-10" db="EMBL/GenBank/DDBJ databases">
        <authorList>
            <person name="de Groot N.N."/>
        </authorList>
    </citation>
    <scope>NUCLEOTIDE SEQUENCE [LARGE SCALE GENOMIC DNA]</scope>
    <source>
        <strain evidence="3 4">CGMCC 1.5058</strain>
    </source>
</reference>
<feature type="domain" description="GFO/IDH/MocA-like oxidoreductase" evidence="2">
    <location>
        <begin position="134"/>
        <end position="257"/>
    </location>
</feature>
<feature type="domain" description="Gfo/Idh/MocA-like oxidoreductase N-terminal" evidence="1">
    <location>
        <begin position="2"/>
        <end position="116"/>
    </location>
</feature>
<organism evidence="3 4">
    <name type="scientific">Proteiniclasticum ruminis</name>
    <dbReference type="NCBI Taxonomy" id="398199"/>
    <lineage>
        <taxon>Bacteria</taxon>
        <taxon>Bacillati</taxon>
        <taxon>Bacillota</taxon>
        <taxon>Clostridia</taxon>
        <taxon>Eubacteriales</taxon>
        <taxon>Clostridiaceae</taxon>
        <taxon>Proteiniclasticum</taxon>
    </lineage>
</organism>
<dbReference type="Gene3D" id="3.30.360.10">
    <property type="entry name" value="Dihydrodipicolinate Reductase, domain 2"/>
    <property type="match status" value="1"/>
</dbReference>
<accession>A0A1G8K3F9</accession>
<dbReference type="Pfam" id="PF01408">
    <property type="entry name" value="GFO_IDH_MocA"/>
    <property type="match status" value="1"/>
</dbReference>
<evidence type="ECO:0000259" key="2">
    <source>
        <dbReference type="Pfam" id="PF22725"/>
    </source>
</evidence>
<dbReference type="Gene3D" id="3.40.50.720">
    <property type="entry name" value="NAD(P)-binding Rossmann-like Domain"/>
    <property type="match status" value="1"/>
</dbReference>
<dbReference type="InterPro" id="IPR055170">
    <property type="entry name" value="GFO_IDH_MocA-like_dom"/>
</dbReference>
<dbReference type="AlphaFoldDB" id="A0A1G8K3F9"/>
<dbReference type="InterPro" id="IPR036291">
    <property type="entry name" value="NAD(P)-bd_dom_sf"/>
</dbReference>
<dbReference type="InterPro" id="IPR052515">
    <property type="entry name" value="Gfo/Idh/MocA_Oxidoreductase"/>
</dbReference>
<dbReference type="SUPFAM" id="SSF51735">
    <property type="entry name" value="NAD(P)-binding Rossmann-fold domains"/>
    <property type="match status" value="1"/>
</dbReference>